<protein>
    <recommendedName>
        <fullName evidence="5">Protein kinase domain-containing protein</fullName>
    </recommendedName>
</protein>
<dbReference type="SUPFAM" id="SSF56112">
    <property type="entry name" value="Protein kinase-like (PK-like)"/>
    <property type="match status" value="1"/>
</dbReference>
<dbReference type="InterPro" id="IPR011009">
    <property type="entry name" value="Kinase-like_dom_sf"/>
</dbReference>
<dbReference type="AlphaFoldDB" id="A0AA39LKR3"/>
<dbReference type="PROSITE" id="PS50011">
    <property type="entry name" value="PROTEIN_KINASE_DOM"/>
    <property type="match status" value="1"/>
</dbReference>
<evidence type="ECO:0000256" key="1">
    <source>
        <dbReference type="ARBA" id="ARBA00022679"/>
    </source>
</evidence>
<sequence length="350" mass="40006">MTCFGNIGRLPVAEYALTHQVSPGGRDDFVRDCPTGELKLDEFQNIYKQFFPTGDPSKFASFVFNVFDDNRMPLPPAPTSVVPRLPDGLHLTVAGLDVTIERMVTHGSRMRIYVVEAVDGRELVMKELLPVPRGRKGRTADWERDAHEEIDGHPAIVKYITSGIYREDHRRFMILMEYAPYGDLRNIIAKYGRVNYFTAWQFFGQIVAALGHIHSFDRVHRGVHPRNVFVFSEGVCKLGDFGNGAERKDFHPCEQRIQVSQSNDVRDAVTTLLYMVFGQMPSYVFLEDLKQLKTVGDASKLLHQHGYADLMPASDLFMLKDHYDVRTDRRPIPVGYVRHYVARDGFYEAD</sequence>
<dbReference type="Gene3D" id="1.10.510.10">
    <property type="entry name" value="Transferase(Phosphotransferase) domain 1"/>
    <property type="match status" value="1"/>
</dbReference>
<dbReference type="Pfam" id="PF00069">
    <property type="entry name" value="Pkinase"/>
    <property type="match status" value="1"/>
</dbReference>
<dbReference type="EMBL" id="JAUCMV010000004">
    <property type="protein sequence ID" value="KAK0400669.1"/>
    <property type="molecule type" value="Genomic_DNA"/>
</dbReference>
<dbReference type="GO" id="GO:0005634">
    <property type="term" value="C:nucleus"/>
    <property type="evidence" value="ECO:0007669"/>
    <property type="project" value="TreeGrafter"/>
</dbReference>
<dbReference type="InterPro" id="IPR050339">
    <property type="entry name" value="CC_SR_Kinase"/>
</dbReference>
<dbReference type="GO" id="GO:0005737">
    <property type="term" value="C:cytoplasm"/>
    <property type="evidence" value="ECO:0007669"/>
    <property type="project" value="TreeGrafter"/>
</dbReference>
<evidence type="ECO:0000313" key="7">
    <source>
        <dbReference type="Proteomes" id="UP001175271"/>
    </source>
</evidence>
<evidence type="ECO:0000256" key="4">
    <source>
        <dbReference type="ARBA" id="ARBA00022840"/>
    </source>
</evidence>
<feature type="domain" description="Protein kinase" evidence="5">
    <location>
        <begin position="98"/>
        <end position="350"/>
    </location>
</feature>
<keyword evidence="3" id="KW-0418">Kinase</keyword>
<keyword evidence="1" id="KW-0808">Transferase</keyword>
<dbReference type="CDD" id="cd00180">
    <property type="entry name" value="PKc"/>
    <property type="match status" value="1"/>
</dbReference>
<proteinExistence type="predicted"/>
<evidence type="ECO:0000313" key="6">
    <source>
        <dbReference type="EMBL" id="KAK0400669.1"/>
    </source>
</evidence>
<dbReference type="PANTHER" id="PTHR11042">
    <property type="entry name" value="EUKARYOTIC TRANSLATION INITIATION FACTOR 2-ALPHA KINASE EIF2-ALPHA KINASE -RELATED"/>
    <property type="match status" value="1"/>
</dbReference>
<dbReference type="GO" id="GO:0004672">
    <property type="term" value="F:protein kinase activity"/>
    <property type="evidence" value="ECO:0007669"/>
    <property type="project" value="InterPro"/>
</dbReference>
<keyword evidence="4" id="KW-0067">ATP-binding</keyword>
<keyword evidence="2" id="KW-0547">Nucleotide-binding</keyword>
<keyword evidence="7" id="KW-1185">Reference proteome</keyword>
<evidence type="ECO:0000256" key="3">
    <source>
        <dbReference type="ARBA" id="ARBA00022777"/>
    </source>
</evidence>
<gene>
    <name evidence="6" type="ORF">QR680_015383</name>
</gene>
<organism evidence="6 7">
    <name type="scientific">Steinernema hermaphroditum</name>
    <dbReference type="NCBI Taxonomy" id="289476"/>
    <lineage>
        <taxon>Eukaryota</taxon>
        <taxon>Metazoa</taxon>
        <taxon>Ecdysozoa</taxon>
        <taxon>Nematoda</taxon>
        <taxon>Chromadorea</taxon>
        <taxon>Rhabditida</taxon>
        <taxon>Tylenchina</taxon>
        <taxon>Panagrolaimomorpha</taxon>
        <taxon>Strongyloidoidea</taxon>
        <taxon>Steinernematidae</taxon>
        <taxon>Steinernema</taxon>
    </lineage>
</organism>
<dbReference type="Proteomes" id="UP001175271">
    <property type="component" value="Unassembled WGS sequence"/>
</dbReference>
<comment type="caution">
    <text evidence="6">The sequence shown here is derived from an EMBL/GenBank/DDBJ whole genome shotgun (WGS) entry which is preliminary data.</text>
</comment>
<name>A0AA39LKR3_9BILA</name>
<reference evidence="6" key="1">
    <citation type="submission" date="2023-06" db="EMBL/GenBank/DDBJ databases">
        <title>Genomic analysis of the entomopathogenic nematode Steinernema hermaphroditum.</title>
        <authorList>
            <person name="Schwarz E.M."/>
            <person name="Heppert J.K."/>
            <person name="Baniya A."/>
            <person name="Schwartz H.T."/>
            <person name="Tan C.-H."/>
            <person name="Antoshechkin I."/>
            <person name="Sternberg P.W."/>
            <person name="Goodrich-Blair H."/>
            <person name="Dillman A.R."/>
        </authorList>
    </citation>
    <scope>NUCLEOTIDE SEQUENCE</scope>
    <source>
        <strain evidence="6">PS9179</strain>
        <tissue evidence="6">Whole animal</tissue>
    </source>
</reference>
<evidence type="ECO:0000259" key="5">
    <source>
        <dbReference type="PROSITE" id="PS50011"/>
    </source>
</evidence>
<evidence type="ECO:0000256" key="2">
    <source>
        <dbReference type="ARBA" id="ARBA00022741"/>
    </source>
</evidence>
<dbReference type="GO" id="GO:0005524">
    <property type="term" value="F:ATP binding"/>
    <property type="evidence" value="ECO:0007669"/>
    <property type="project" value="UniProtKB-KW"/>
</dbReference>
<dbReference type="Gene3D" id="1.10.238.10">
    <property type="entry name" value="EF-hand"/>
    <property type="match status" value="1"/>
</dbReference>
<accession>A0AA39LKR3</accession>
<dbReference type="InterPro" id="IPR000719">
    <property type="entry name" value="Prot_kinase_dom"/>
</dbReference>